<organism evidence="1 2">
    <name type="scientific">Symmachiella macrocystis</name>
    <dbReference type="NCBI Taxonomy" id="2527985"/>
    <lineage>
        <taxon>Bacteria</taxon>
        <taxon>Pseudomonadati</taxon>
        <taxon>Planctomycetota</taxon>
        <taxon>Planctomycetia</taxon>
        <taxon>Planctomycetales</taxon>
        <taxon>Planctomycetaceae</taxon>
        <taxon>Symmachiella</taxon>
    </lineage>
</organism>
<sequence length="69" mass="7680">MYIQYALAFHCERSASASAETATGMKCLLIDTFQQIDRTENTRYRQSRAHGERGFESLTLGAAPEGFSS</sequence>
<accession>A0A5C6BGF5</accession>
<comment type="caution">
    <text evidence="1">The sequence shown here is derived from an EMBL/GenBank/DDBJ whole genome shotgun (WGS) entry which is preliminary data.</text>
</comment>
<evidence type="ECO:0000313" key="2">
    <source>
        <dbReference type="Proteomes" id="UP000320735"/>
    </source>
</evidence>
<gene>
    <name evidence="1" type="ORF">CA54_00600</name>
</gene>
<keyword evidence="2" id="KW-1185">Reference proteome</keyword>
<proteinExistence type="predicted"/>
<dbReference type="Proteomes" id="UP000320735">
    <property type="component" value="Unassembled WGS sequence"/>
</dbReference>
<reference evidence="1 2" key="1">
    <citation type="submission" date="2019-02" db="EMBL/GenBank/DDBJ databases">
        <title>Deep-cultivation of Planctomycetes and their phenomic and genomic characterization uncovers novel biology.</title>
        <authorList>
            <person name="Wiegand S."/>
            <person name="Jogler M."/>
            <person name="Boedeker C."/>
            <person name="Pinto D."/>
            <person name="Vollmers J."/>
            <person name="Rivas-Marin E."/>
            <person name="Kohn T."/>
            <person name="Peeters S.H."/>
            <person name="Heuer A."/>
            <person name="Rast P."/>
            <person name="Oberbeckmann S."/>
            <person name="Bunk B."/>
            <person name="Jeske O."/>
            <person name="Meyerdierks A."/>
            <person name="Storesund J.E."/>
            <person name="Kallscheuer N."/>
            <person name="Luecker S."/>
            <person name="Lage O.M."/>
            <person name="Pohl T."/>
            <person name="Merkel B.J."/>
            <person name="Hornburger P."/>
            <person name="Mueller R.-W."/>
            <person name="Bruemmer F."/>
            <person name="Labrenz M."/>
            <person name="Spormann A.M."/>
            <person name="Op Den Camp H."/>
            <person name="Overmann J."/>
            <person name="Amann R."/>
            <person name="Jetten M.S.M."/>
            <person name="Mascher T."/>
            <person name="Medema M.H."/>
            <person name="Devos D.P."/>
            <person name="Kaster A.-K."/>
            <person name="Ovreas L."/>
            <person name="Rohde M."/>
            <person name="Galperin M.Y."/>
            <person name="Jogler C."/>
        </authorList>
    </citation>
    <scope>NUCLEOTIDE SEQUENCE [LARGE SCALE GENOMIC DNA]</scope>
    <source>
        <strain evidence="1 2">CA54</strain>
    </source>
</reference>
<evidence type="ECO:0000313" key="1">
    <source>
        <dbReference type="EMBL" id="TWU11255.1"/>
    </source>
</evidence>
<name>A0A5C6BGF5_9PLAN</name>
<protein>
    <submittedName>
        <fullName evidence="1">Uncharacterized protein</fullName>
    </submittedName>
</protein>
<dbReference type="AlphaFoldDB" id="A0A5C6BGF5"/>
<dbReference type="EMBL" id="SJPP01000001">
    <property type="protein sequence ID" value="TWU11255.1"/>
    <property type="molecule type" value="Genomic_DNA"/>
</dbReference>